<dbReference type="VEuPathDB" id="FungiDB:UREG_07809"/>
<gene>
    <name evidence="1" type="ORF">UREG_07809</name>
</gene>
<dbReference type="eggNOG" id="ENOG502RQ5H">
    <property type="taxonomic scope" value="Eukaryota"/>
</dbReference>
<dbReference type="Proteomes" id="UP000002058">
    <property type="component" value="Unassembled WGS sequence"/>
</dbReference>
<dbReference type="GeneID" id="8440260"/>
<proteinExistence type="predicted"/>
<keyword evidence="2" id="KW-1185">Reference proteome</keyword>
<name>C4K058_UNCRE</name>
<dbReference type="RefSeq" id="XP_002583036.1">
    <property type="nucleotide sequence ID" value="XM_002582990.1"/>
</dbReference>
<protein>
    <submittedName>
        <fullName evidence="1">Uncharacterized protein</fullName>
    </submittedName>
</protein>
<dbReference type="AlphaFoldDB" id="C4K058"/>
<organism evidence="1 2">
    <name type="scientific">Uncinocarpus reesii (strain UAMH 1704)</name>
    <dbReference type="NCBI Taxonomy" id="336963"/>
    <lineage>
        <taxon>Eukaryota</taxon>
        <taxon>Fungi</taxon>
        <taxon>Dikarya</taxon>
        <taxon>Ascomycota</taxon>
        <taxon>Pezizomycotina</taxon>
        <taxon>Eurotiomycetes</taxon>
        <taxon>Eurotiomycetidae</taxon>
        <taxon>Onygenales</taxon>
        <taxon>Onygenaceae</taxon>
        <taxon>Uncinocarpus</taxon>
    </lineage>
</organism>
<reference evidence="2" key="1">
    <citation type="journal article" date="2009" name="Genome Res.">
        <title>Comparative genomic analyses of the human fungal pathogens Coccidioides and their relatives.</title>
        <authorList>
            <person name="Sharpton T.J."/>
            <person name="Stajich J.E."/>
            <person name="Rounsley S.D."/>
            <person name="Gardner M.J."/>
            <person name="Wortman J.R."/>
            <person name="Jordar V.S."/>
            <person name="Maiti R."/>
            <person name="Kodira C.D."/>
            <person name="Neafsey D.E."/>
            <person name="Zeng Q."/>
            <person name="Hung C.-Y."/>
            <person name="McMahan C."/>
            <person name="Muszewska A."/>
            <person name="Grynberg M."/>
            <person name="Mandel M.A."/>
            <person name="Kellner E.M."/>
            <person name="Barker B.M."/>
            <person name="Galgiani J.N."/>
            <person name="Orbach M.J."/>
            <person name="Kirkland T.N."/>
            <person name="Cole G.T."/>
            <person name="Henn M.R."/>
            <person name="Birren B.W."/>
            <person name="Taylor J.W."/>
        </authorList>
    </citation>
    <scope>NUCLEOTIDE SEQUENCE [LARGE SCALE GENOMIC DNA]</scope>
    <source>
        <strain evidence="2">UAMH 1704</strain>
    </source>
</reference>
<evidence type="ECO:0000313" key="1">
    <source>
        <dbReference type="EMBL" id="EEP82944.1"/>
    </source>
</evidence>
<sequence>MAQHTPFSTPRASNLAQLEDNLVENLLSPFTPTPKSRNQIHPDPVEAIPLTPQFDGPKLPLDLALKQERFLAIAARAYQEAVKLPETPPPTVWAPNDKMHSYYEWLLYRFGAELRSNLQRQGVFDYLTFRNEWLRHSRSITDNIRAEWGLHPLGSIAGIRTTLKN</sequence>
<evidence type="ECO:0000313" key="2">
    <source>
        <dbReference type="Proteomes" id="UP000002058"/>
    </source>
</evidence>
<dbReference type="InParanoid" id="C4K058"/>
<dbReference type="OrthoDB" id="4182511at2759"/>
<accession>C4K058</accession>
<dbReference type="HOGENOM" id="CLU_1612045_0_0_1"/>
<dbReference type="KEGG" id="ure:UREG_07809"/>
<dbReference type="EMBL" id="CH476619">
    <property type="protein sequence ID" value="EEP82944.1"/>
    <property type="molecule type" value="Genomic_DNA"/>
</dbReference>